<name>A0A1H3RAP2_9BACI</name>
<keyword evidence="8" id="KW-1185">Reference proteome</keyword>
<dbReference type="SUPFAM" id="SSF88946">
    <property type="entry name" value="Sigma2 domain of RNA polymerase sigma factors"/>
    <property type="match status" value="1"/>
</dbReference>
<evidence type="ECO:0000256" key="4">
    <source>
        <dbReference type="ARBA" id="ARBA00023163"/>
    </source>
</evidence>
<gene>
    <name evidence="7" type="ORF">SAMN05421736_10817</name>
</gene>
<reference evidence="8" key="1">
    <citation type="submission" date="2016-10" db="EMBL/GenBank/DDBJ databases">
        <authorList>
            <person name="Varghese N."/>
            <person name="Submissions S."/>
        </authorList>
    </citation>
    <scope>NUCLEOTIDE SEQUENCE [LARGE SCALE GENOMIC DNA]</scope>
    <source>
        <strain evidence="8">SP</strain>
    </source>
</reference>
<dbReference type="InterPro" id="IPR014284">
    <property type="entry name" value="RNA_pol_sigma-70_dom"/>
</dbReference>
<dbReference type="GO" id="GO:0003677">
    <property type="term" value="F:DNA binding"/>
    <property type="evidence" value="ECO:0007669"/>
    <property type="project" value="InterPro"/>
</dbReference>
<feature type="domain" description="RNA polymerase sigma factor 70 region 4 type 2" evidence="6">
    <location>
        <begin position="124"/>
        <end position="174"/>
    </location>
</feature>
<dbReference type="PANTHER" id="PTHR43133:SF60">
    <property type="entry name" value="RNA POLYMERASE SIGMA FACTOR SIGV"/>
    <property type="match status" value="1"/>
</dbReference>
<sequence length="183" mass="21782">MEEEVKESAVFPANTPFDKEAFLDDIMHDYGHDILRLVYTYVNNKAVAEDLTQDIFLKCYRKFDQFNYESSIKTWLYRITVNHCKDYLRSWHCRKVMINEAVISALPSKDKQVDDEVIQKSTDEQLADAVMRLPMKYREVIYLFYYEELKLEEISATLNVNINTIKSRLKRAREVLKMMVEEV</sequence>
<evidence type="ECO:0000256" key="3">
    <source>
        <dbReference type="ARBA" id="ARBA00023082"/>
    </source>
</evidence>
<dbReference type="GO" id="GO:0016987">
    <property type="term" value="F:sigma factor activity"/>
    <property type="evidence" value="ECO:0007669"/>
    <property type="project" value="UniProtKB-KW"/>
</dbReference>
<evidence type="ECO:0000259" key="6">
    <source>
        <dbReference type="Pfam" id="PF08281"/>
    </source>
</evidence>
<comment type="similarity">
    <text evidence="1">Belongs to the sigma-70 factor family. ECF subfamily.</text>
</comment>
<keyword evidence="2" id="KW-0805">Transcription regulation</keyword>
<dbReference type="Proteomes" id="UP000198935">
    <property type="component" value="Unassembled WGS sequence"/>
</dbReference>
<protein>
    <submittedName>
        <fullName evidence="7">RNA polymerase sigma-70 factor, ECF subfamily</fullName>
    </submittedName>
</protein>
<dbReference type="Gene3D" id="1.10.10.10">
    <property type="entry name" value="Winged helix-like DNA-binding domain superfamily/Winged helix DNA-binding domain"/>
    <property type="match status" value="1"/>
</dbReference>
<dbReference type="GO" id="GO:0006352">
    <property type="term" value="P:DNA-templated transcription initiation"/>
    <property type="evidence" value="ECO:0007669"/>
    <property type="project" value="InterPro"/>
</dbReference>
<dbReference type="InterPro" id="IPR013324">
    <property type="entry name" value="RNA_pol_sigma_r3/r4-like"/>
</dbReference>
<evidence type="ECO:0000313" key="8">
    <source>
        <dbReference type="Proteomes" id="UP000198935"/>
    </source>
</evidence>
<evidence type="ECO:0000313" key="7">
    <source>
        <dbReference type="EMBL" id="SDZ22706.1"/>
    </source>
</evidence>
<keyword evidence="4" id="KW-0804">Transcription</keyword>
<dbReference type="InterPro" id="IPR039425">
    <property type="entry name" value="RNA_pol_sigma-70-like"/>
</dbReference>
<accession>A0A1H3RAP2</accession>
<dbReference type="InterPro" id="IPR013325">
    <property type="entry name" value="RNA_pol_sigma_r2"/>
</dbReference>
<dbReference type="PANTHER" id="PTHR43133">
    <property type="entry name" value="RNA POLYMERASE ECF-TYPE SIGMA FACTO"/>
    <property type="match status" value="1"/>
</dbReference>
<dbReference type="STRING" id="1503961.SAMN05421736_10817"/>
<dbReference type="OrthoDB" id="9794508at2"/>
<organism evidence="7 8">
    <name type="scientific">Evansella caseinilytica</name>
    <dbReference type="NCBI Taxonomy" id="1503961"/>
    <lineage>
        <taxon>Bacteria</taxon>
        <taxon>Bacillati</taxon>
        <taxon>Bacillota</taxon>
        <taxon>Bacilli</taxon>
        <taxon>Bacillales</taxon>
        <taxon>Bacillaceae</taxon>
        <taxon>Evansella</taxon>
    </lineage>
</organism>
<dbReference type="Pfam" id="PF08281">
    <property type="entry name" value="Sigma70_r4_2"/>
    <property type="match status" value="1"/>
</dbReference>
<proteinExistence type="inferred from homology"/>
<dbReference type="Pfam" id="PF04542">
    <property type="entry name" value="Sigma70_r2"/>
    <property type="match status" value="1"/>
</dbReference>
<dbReference type="NCBIfam" id="TIGR02937">
    <property type="entry name" value="sigma70-ECF"/>
    <property type="match status" value="1"/>
</dbReference>
<evidence type="ECO:0000256" key="2">
    <source>
        <dbReference type="ARBA" id="ARBA00023015"/>
    </source>
</evidence>
<evidence type="ECO:0000259" key="5">
    <source>
        <dbReference type="Pfam" id="PF04542"/>
    </source>
</evidence>
<dbReference type="SUPFAM" id="SSF88659">
    <property type="entry name" value="Sigma3 and sigma4 domains of RNA polymerase sigma factors"/>
    <property type="match status" value="1"/>
</dbReference>
<dbReference type="AlphaFoldDB" id="A0A1H3RAP2"/>
<dbReference type="InterPro" id="IPR007627">
    <property type="entry name" value="RNA_pol_sigma70_r2"/>
</dbReference>
<dbReference type="InterPro" id="IPR013249">
    <property type="entry name" value="RNA_pol_sigma70_r4_t2"/>
</dbReference>
<dbReference type="Gene3D" id="1.10.1740.10">
    <property type="match status" value="1"/>
</dbReference>
<dbReference type="EMBL" id="FNPI01000008">
    <property type="protein sequence ID" value="SDZ22706.1"/>
    <property type="molecule type" value="Genomic_DNA"/>
</dbReference>
<feature type="domain" description="RNA polymerase sigma-70 region 2" evidence="5">
    <location>
        <begin position="28"/>
        <end position="90"/>
    </location>
</feature>
<dbReference type="InterPro" id="IPR036388">
    <property type="entry name" value="WH-like_DNA-bd_sf"/>
</dbReference>
<dbReference type="NCBIfam" id="NF006930">
    <property type="entry name" value="PRK09415.1"/>
    <property type="match status" value="1"/>
</dbReference>
<dbReference type="CDD" id="cd06171">
    <property type="entry name" value="Sigma70_r4"/>
    <property type="match status" value="1"/>
</dbReference>
<keyword evidence="3" id="KW-0731">Sigma factor</keyword>
<evidence type="ECO:0000256" key="1">
    <source>
        <dbReference type="ARBA" id="ARBA00010641"/>
    </source>
</evidence>